<dbReference type="Pfam" id="PF01206">
    <property type="entry name" value="TusA"/>
    <property type="match status" value="1"/>
</dbReference>
<accession>A0ABD4TB79</accession>
<comment type="caution">
    <text evidence="3">The sequence shown here is derived from an EMBL/GenBank/DDBJ whole genome shotgun (WGS) entry which is preliminary data.</text>
</comment>
<dbReference type="PANTHER" id="PTHR33279">
    <property type="entry name" value="SULFUR CARRIER PROTEIN YEDF-RELATED"/>
    <property type="match status" value="1"/>
</dbReference>
<dbReference type="EMBL" id="QFDM01000001">
    <property type="protein sequence ID" value="MCM2464737.1"/>
    <property type="molecule type" value="Genomic_DNA"/>
</dbReference>
<dbReference type="InterPro" id="IPR036868">
    <property type="entry name" value="TusA-like_sf"/>
</dbReference>
<proteinExistence type="inferred from homology"/>
<gene>
    <name evidence="3" type="ORF">DIC75_00155</name>
</gene>
<comment type="similarity">
    <text evidence="1">Belongs to the sulfur carrier protein TusA family.</text>
</comment>
<dbReference type="AlphaFoldDB" id="A0ABD4TB79"/>
<dbReference type="Gene3D" id="3.30.110.40">
    <property type="entry name" value="TusA-like domain"/>
    <property type="match status" value="1"/>
</dbReference>
<dbReference type="SUPFAM" id="SSF64307">
    <property type="entry name" value="SirA-like"/>
    <property type="match status" value="1"/>
</dbReference>
<dbReference type="RefSeq" id="WP_250985994.1">
    <property type="nucleotide sequence ID" value="NZ_QFDM01000001.1"/>
</dbReference>
<evidence type="ECO:0000259" key="2">
    <source>
        <dbReference type="Pfam" id="PF01206"/>
    </source>
</evidence>
<keyword evidence="4" id="KW-1185">Reference proteome</keyword>
<evidence type="ECO:0000313" key="4">
    <source>
        <dbReference type="Proteomes" id="UP001523230"/>
    </source>
</evidence>
<reference evidence="3 4" key="1">
    <citation type="submission" date="2018-05" db="EMBL/GenBank/DDBJ databases">
        <title>Isolation and characterization of genus Methanoculleus species and their viruses from deep sea marine sediment offshore southwestern Taiwan.</title>
        <authorList>
            <person name="Wei W.-H."/>
            <person name="Chen W.-C."/>
            <person name="Lai M.-C."/>
            <person name="Chen S.-C."/>
        </authorList>
    </citation>
    <scope>NUCLEOTIDE SEQUENCE [LARGE SCALE GENOMIC DNA]</scope>
    <source>
        <strain evidence="3 4">CWC-02</strain>
    </source>
</reference>
<organism evidence="3 4">
    <name type="scientific">Methanoculleus oceani</name>
    <dbReference type="NCBI Taxonomy" id="2184756"/>
    <lineage>
        <taxon>Archaea</taxon>
        <taxon>Methanobacteriati</taxon>
        <taxon>Methanobacteriota</taxon>
        <taxon>Stenosarchaea group</taxon>
        <taxon>Methanomicrobia</taxon>
        <taxon>Methanomicrobiales</taxon>
        <taxon>Methanomicrobiaceae</taxon>
        <taxon>Methanoculleus</taxon>
    </lineage>
</organism>
<dbReference type="InterPro" id="IPR001455">
    <property type="entry name" value="TusA-like"/>
</dbReference>
<sequence>MAAGGYVDAKGAYCQAPVILLKEGMDRLASGEILKVEVDNAPTEEDVRVWARRMGHEIVSEEKDGEKITFSIRKGA</sequence>
<evidence type="ECO:0000313" key="3">
    <source>
        <dbReference type="EMBL" id="MCM2464737.1"/>
    </source>
</evidence>
<dbReference type="CDD" id="cd00291">
    <property type="entry name" value="SirA_YedF_YeeD"/>
    <property type="match status" value="1"/>
</dbReference>
<evidence type="ECO:0000256" key="1">
    <source>
        <dbReference type="ARBA" id="ARBA00008984"/>
    </source>
</evidence>
<dbReference type="Proteomes" id="UP001523230">
    <property type="component" value="Unassembled WGS sequence"/>
</dbReference>
<feature type="domain" description="UPF0033" evidence="2">
    <location>
        <begin position="6"/>
        <end position="74"/>
    </location>
</feature>
<name>A0ABD4TB79_9EURY</name>
<protein>
    <recommendedName>
        <fullName evidence="2">UPF0033 domain-containing protein</fullName>
    </recommendedName>
</protein>
<dbReference type="PANTHER" id="PTHR33279:SF6">
    <property type="entry name" value="SULFUR CARRIER PROTEIN YEDF-RELATED"/>
    <property type="match status" value="1"/>
</dbReference>